<gene>
    <name evidence="2" type="ORF">AG1IA_08823</name>
</gene>
<dbReference type="AlphaFoldDB" id="L8WK75"/>
<evidence type="ECO:0000313" key="3">
    <source>
        <dbReference type="Proteomes" id="UP000011668"/>
    </source>
</evidence>
<feature type="compositionally biased region" description="Polar residues" evidence="1">
    <location>
        <begin position="255"/>
        <end position="275"/>
    </location>
</feature>
<dbReference type="HOGENOM" id="CLU_774292_0_0_1"/>
<dbReference type="EMBL" id="AFRT01002849">
    <property type="protein sequence ID" value="ELU37147.1"/>
    <property type="molecule type" value="Genomic_DNA"/>
</dbReference>
<accession>L8WK75</accession>
<keyword evidence="3" id="KW-1185">Reference proteome</keyword>
<protein>
    <submittedName>
        <fullName evidence="2">Uncharacterized protein</fullName>
    </submittedName>
</protein>
<reference evidence="2 3" key="1">
    <citation type="journal article" date="2013" name="Nat. Commun.">
        <title>The evolution and pathogenic mechanisms of the rice sheath blight pathogen.</title>
        <authorList>
            <person name="Zheng A."/>
            <person name="Lin R."/>
            <person name="Xu L."/>
            <person name="Qin P."/>
            <person name="Tang C."/>
            <person name="Ai P."/>
            <person name="Zhang D."/>
            <person name="Liu Y."/>
            <person name="Sun Z."/>
            <person name="Feng H."/>
            <person name="Wang Y."/>
            <person name="Chen Y."/>
            <person name="Liang X."/>
            <person name="Fu R."/>
            <person name="Li Q."/>
            <person name="Zhang J."/>
            <person name="Yu X."/>
            <person name="Xie Z."/>
            <person name="Ding L."/>
            <person name="Guan P."/>
            <person name="Tang J."/>
            <person name="Liang Y."/>
            <person name="Wang S."/>
            <person name="Deng Q."/>
            <person name="Li S."/>
            <person name="Zhu J."/>
            <person name="Wang L."/>
            <person name="Liu H."/>
            <person name="Li P."/>
        </authorList>
    </citation>
    <scope>NUCLEOTIDE SEQUENCE [LARGE SCALE GENOMIC DNA]</scope>
    <source>
        <strain evidence="3">AG-1 IA</strain>
    </source>
</reference>
<name>L8WK75_THACA</name>
<feature type="region of interest" description="Disordered" evidence="1">
    <location>
        <begin position="224"/>
        <end position="275"/>
    </location>
</feature>
<proteinExistence type="predicted"/>
<organism evidence="2 3">
    <name type="scientific">Thanatephorus cucumeris (strain AG1-IA)</name>
    <name type="common">Rice sheath blight fungus</name>
    <name type="synonym">Rhizoctonia solani</name>
    <dbReference type="NCBI Taxonomy" id="983506"/>
    <lineage>
        <taxon>Eukaryota</taxon>
        <taxon>Fungi</taxon>
        <taxon>Dikarya</taxon>
        <taxon>Basidiomycota</taxon>
        <taxon>Agaricomycotina</taxon>
        <taxon>Agaricomycetes</taxon>
        <taxon>Cantharellales</taxon>
        <taxon>Ceratobasidiaceae</taxon>
        <taxon>Rhizoctonia</taxon>
        <taxon>Rhizoctonia solani AG-1</taxon>
    </lineage>
</organism>
<comment type="caution">
    <text evidence="2">The sequence shown here is derived from an EMBL/GenBank/DDBJ whole genome shotgun (WGS) entry which is preliminary data.</text>
</comment>
<dbReference type="Proteomes" id="UP000011668">
    <property type="component" value="Unassembled WGS sequence"/>
</dbReference>
<feature type="region of interest" description="Disordered" evidence="1">
    <location>
        <begin position="178"/>
        <end position="203"/>
    </location>
</feature>
<evidence type="ECO:0000313" key="2">
    <source>
        <dbReference type="EMBL" id="ELU37147.1"/>
    </source>
</evidence>
<feature type="compositionally biased region" description="Low complexity" evidence="1">
    <location>
        <begin position="227"/>
        <end position="240"/>
    </location>
</feature>
<sequence length="358" mass="38974">MSTPTSQSLTHIFACTSIMNPREGLYHISDPIAMDQFISIPTRADEAGVTISDNEEDAVVRIVSEGNGQYILQHPKDKQSAIGYIQDGAEIRLSIPDAKGHPFEIRFEREVDRVKLYTIKVPNVNLYVTLDLARKQIKLEPQGPNGTRGFQWKFWAALSEEEIQNLDEEAARDEADFFENEVPSPGMVRRQASDPLDADQTPEPTHSRYLAVLSGVLSRTPPLIDFSGSSGSPGRSSHTSCVESEALRTPRRPGSASSKRQSLNHGALRSSISPTTIMVSSPASVESMASSSTPGPLVSICPPGVDEHASNHVSSGIKNRVAMLKRLIRSPNCDIDIFVFGKQSSIRPVGSGVPNSAR</sequence>
<evidence type="ECO:0000256" key="1">
    <source>
        <dbReference type="SAM" id="MobiDB-lite"/>
    </source>
</evidence>